<evidence type="ECO:0000313" key="2">
    <source>
        <dbReference type="Proteomes" id="UP001156196"/>
    </source>
</evidence>
<keyword evidence="2" id="KW-1185">Reference proteome</keyword>
<proteinExistence type="predicted"/>
<gene>
    <name evidence="1" type="ORF">OH143_02505</name>
</gene>
<name>A0AAX3EB34_9EURY</name>
<sequence length="176" mass="19281">MNLNVGTRACLVLFAALLAFAACASPVSAAWVYKGQYTDTSGDSYGDYVIVIQQTTKYWYDADQDLWKEEITAVGEAKYYNNLFDTWQPAWGSYGVYGYEEGYFTVWSQYGDESVTYTSPIVEKKQMYGSGTIYSGIRYTETNGDGDVGGDYVAVGVAGSVTSSVGAQCWTSCGTY</sequence>
<dbReference type="AlphaFoldDB" id="A0AAX3EB34"/>
<dbReference type="Proteomes" id="UP001156196">
    <property type="component" value="Chromosome"/>
</dbReference>
<dbReference type="RefSeq" id="WP_011844495.1">
    <property type="nucleotide sequence ID" value="NZ_CP109831.1"/>
</dbReference>
<organism evidence="1 2">
    <name type="scientific">Methanoculleus submarinus</name>
    <dbReference type="NCBI Taxonomy" id="204050"/>
    <lineage>
        <taxon>Archaea</taxon>
        <taxon>Methanobacteriati</taxon>
        <taxon>Methanobacteriota</taxon>
        <taxon>Stenosarchaea group</taxon>
        <taxon>Methanomicrobia</taxon>
        <taxon>Methanomicrobiales</taxon>
        <taxon>Methanomicrobiaceae</taxon>
        <taxon>Methanoculleus</taxon>
    </lineage>
</organism>
<dbReference type="EMBL" id="CP109831">
    <property type="protein sequence ID" value="UYU18985.1"/>
    <property type="molecule type" value="Genomic_DNA"/>
</dbReference>
<dbReference type="KEGG" id="msum:OH143_02505"/>
<protein>
    <submittedName>
        <fullName evidence="1">Uncharacterized protein</fullName>
    </submittedName>
</protein>
<accession>A0AAX3EB34</accession>
<evidence type="ECO:0000313" key="1">
    <source>
        <dbReference type="EMBL" id="UYU18985.1"/>
    </source>
</evidence>
<dbReference type="GeneID" id="4846417"/>
<reference evidence="1" key="1">
    <citation type="submission" date="2022-10" db="EMBL/GenBank/DDBJ databases">
        <title>Complete genome of Methanoculleus submarinus DSM 15122.</title>
        <authorList>
            <person name="Chen S.-C."/>
            <person name="Lai S.-J."/>
            <person name="You Y.-T."/>
        </authorList>
    </citation>
    <scope>NUCLEOTIDE SEQUENCE</scope>
    <source>
        <strain evidence="1">DSM 15122</strain>
    </source>
</reference>